<dbReference type="AlphaFoldDB" id="A0A6A3K7L3"/>
<evidence type="ECO:0000313" key="3">
    <source>
        <dbReference type="Proteomes" id="UP000429607"/>
    </source>
</evidence>
<evidence type="ECO:0000313" key="2">
    <source>
        <dbReference type="EMBL" id="KAE9001588.1"/>
    </source>
</evidence>
<proteinExistence type="predicted"/>
<comment type="caution">
    <text evidence="2">The sequence shown here is derived from an EMBL/GenBank/DDBJ whole genome shotgun (WGS) entry which is preliminary data.</text>
</comment>
<gene>
    <name evidence="2" type="ORF">PR001_g18483</name>
</gene>
<reference evidence="2 3" key="1">
    <citation type="submission" date="2018-09" db="EMBL/GenBank/DDBJ databases">
        <title>Genomic investigation of the strawberry pathogen Phytophthora fragariae indicates pathogenicity is determined by transcriptional variation in three key races.</title>
        <authorList>
            <person name="Adams T.M."/>
            <person name="Armitage A.D."/>
            <person name="Sobczyk M.K."/>
            <person name="Bates H.J."/>
            <person name="Dunwell J.M."/>
            <person name="Nellist C.F."/>
            <person name="Harrison R.J."/>
        </authorList>
    </citation>
    <scope>NUCLEOTIDE SEQUENCE [LARGE SCALE GENOMIC DNA]</scope>
    <source>
        <strain evidence="2 3">SCRP249</strain>
    </source>
</reference>
<name>A0A6A3K7L3_9STRA</name>
<evidence type="ECO:0000256" key="1">
    <source>
        <dbReference type="SAM" id="MobiDB-lite"/>
    </source>
</evidence>
<protein>
    <submittedName>
        <fullName evidence="2">Uncharacterized protein</fullName>
    </submittedName>
</protein>
<accession>A0A6A3K7L3</accession>
<dbReference type="EMBL" id="QXFV01001631">
    <property type="protein sequence ID" value="KAE9001588.1"/>
    <property type="molecule type" value="Genomic_DNA"/>
</dbReference>
<feature type="region of interest" description="Disordered" evidence="1">
    <location>
        <begin position="1"/>
        <end position="25"/>
    </location>
</feature>
<dbReference type="Proteomes" id="UP000429607">
    <property type="component" value="Unassembled WGS sequence"/>
</dbReference>
<organism evidence="2 3">
    <name type="scientific">Phytophthora rubi</name>
    <dbReference type="NCBI Taxonomy" id="129364"/>
    <lineage>
        <taxon>Eukaryota</taxon>
        <taxon>Sar</taxon>
        <taxon>Stramenopiles</taxon>
        <taxon>Oomycota</taxon>
        <taxon>Peronosporomycetes</taxon>
        <taxon>Peronosporales</taxon>
        <taxon>Peronosporaceae</taxon>
        <taxon>Phytophthora</taxon>
    </lineage>
</organism>
<sequence>MPASARSSAGVGGAAPSASAAATEADSGFWGCIRCIGRRSSTKVRRCIGS</sequence>